<evidence type="ECO:0000259" key="2">
    <source>
        <dbReference type="SMART" id="SM00531"/>
    </source>
</evidence>
<name>A0AAW1R0W8_9CHLO</name>
<dbReference type="GO" id="GO:0006367">
    <property type="term" value="P:transcription initiation at RNA polymerase II promoter"/>
    <property type="evidence" value="ECO:0007669"/>
    <property type="project" value="InterPro"/>
</dbReference>
<protein>
    <recommendedName>
        <fullName evidence="2">Transcription initiation factor IIE subunit alpha N-terminal domain-containing protein</fullName>
    </recommendedName>
</protein>
<comment type="caution">
    <text evidence="3">The sequence shown here is derived from an EMBL/GenBank/DDBJ whole genome shotgun (WGS) entry which is preliminary data.</text>
</comment>
<dbReference type="SMART" id="SM00531">
    <property type="entry name" value="TFIIE"/>
    <property type="match status" value="1"/>
</dbReference>
<organism evidence="3 4">
    <name type="scientific">Apatococcus lobatus</name>
    <dbReference type="NCBI Taxonomy" id="904363"/>
    <lineage>
        <taxon>Eukaryota</taxon>
        <taxon>Viridiplantae</taxon>
        <taxon>Chlorophyta</taxon>
        <taxon>core chlorophytes</taxon>
        <taxon>Trebouxiophyceae</taxon>
        <taxon>Chlorellales</taxon>
        <taxon>Chlorellaceae</taxon>
        <taxon>Apatococcus</taxon>
    </lineage>
</organism>
<accession>A0AAW1R0W8</accession>
<feature type="region of interest" description="Disordered" evidence="1">
    <location>
        <begin position="105"/>
        <end position="134"/>
    </location>
</feature>
<dbReference type="PANTHER" id="PTHR13097">
    <property type="entry name" value="TRANSCRIPTION INITIATION FACTOR IIE, ALPHA SUBUNIT"/>
    <property type="match status" value="1"/>
</dbReference>
<evidence type="ECO:0000256" key="1">
    <source>
        <dbReference type="SAM" id="MobiDB-lite"/>
    </source>
</evidence>
<keyword evidence="4" id="KW-1185">Reference proteome</keyword>
<dbReference type="EMBL" id="JALJOS010000018">
    <property type="protein sequence ID" value="KAK9827479.1"/>
    <property type="molecule type" value="Genomic_DNA"/>
</dbReference>
<reference evidence="3 4" key="1">
    <citation type="journal article" date="2024" name="Nat. Commun.">
        <title>Phylogenomics reveals the evolutionary origins of lichenization in chlorophyte algae.</title>
        <authorList>
            <person name="Puginier C."/>
            <person name="Libourel C."/>
            <person name="Otte J."/>
            <person name="Skaloud P."/>
            <person name="Haon M."/>
            <person name="Grisel S."/>
            <person name="Petersen M."/>
            <person name="Berrin J.G."/>
            <person name="Delaux P.M."/>
            <person name="Dal Grande F."/>
            <person name="Keller J."/>
        </authorList>
    </citation>
    <scope>NUCLEOTIDE SEQUENCE [LARGE SCALE GENOMIC DNA]</scope>
    <source>
        <strain evidence="3 4">SAG 2145</strain>
    </source>
</reference>
<evidence type="ECO:0000313" key="3">
    <source>
        <dbReference type="EMBL" id="KAK9827479.1"/>
    </source>
</evidence>
<dbReference type="InterPro" id="IPR002853">
    <property type="entry name" value="TFIIE_asu"/>
</dbReference>
<proteinExistence type="predicted"/>
<dbReference type="Proteomes" id="UP001438707">
    <property type="component" value="Unassembled WGS sequence"/>
</dbReference>
<dbReference type="AlphaFoldDB" id="A0AAW1R0W8"/>
<sequence length="492" mass="53708">MSIQESREVPQAFKKLIKTVARCFYTQLPQTGKQPASGKGHPQKADQTGLCIVLLDLLVEQAWLPEDEIAKKLQLPLSKPLRTALQFLSKEQLLSHETITKSRKRSAAEVSAAGTAEKLATAEEEAEDAEREQKKPGREVSYFCIDYPGLVDAAQFRISKLLQGLKERIQDKAAVLQYKCPREDCQATYTTLQADQLINFATGMLHCEICKSVLDQDFGDNVVGNETLRKERNKAARALRVTAERQLAPILELVKACQKRTPCPDFGTLRSWAQAVQAARRPAAGPGTSPARQDVEARIEVNLEGLEPVSANQAYVRKEQPAWLRKSDNEPTAAATSSQQETSSVKLEAGASATAASASSPPATNHEEEFKKAWWAQYTAMQAQAAAALPTTSSPAYGGIKLDPNSADEPGSKRVKLEADVATVERSPSPQQAEPPGSNLKEEINVELAGDLQAASEATDANAEVQDDEDWEEAVPEASATIEDMEEDWENV</sequence>
<dbReference type="GO" id="GO:0005673">
    <property type="term" value="C:transcription factor TFIIE complex"/>
    <property type="evidence" value="ECO:0007669"/>
    <property type="project" value="TreeGrafter"/>
</dbReference>
<feature type="region of interest" description="Disordered" evidence="1">
    <location>
        <begin position="418"/>
        <end position="439"/>
    </location>
</feature>
<dbReference type="InterPro" id="IPR013083">
    <property type="entry name" value="Znf_RING/FYVE/PHD"/>
</dbReference>
<gene>
    <name evidence="3" type="ORF">WJX74_004983</name>
</gene>
<feature type="region of interest" description="Disordered" evidence="1">
    <location>
        <begin position="322"/>
        <end position="368"/>
    </location>
</feature>
<feature type="compositionally biased region" description="Low complexity" evidence="1">
    <location>
        <begin position="332"/>
        <end position="344"/>
    </location>
</feature>
<feature type="domain" description="Transcription initiation factor IIE subunit alpha N-terminal" evidence="2">
    <location>
        <begin position="49"/>
        <end position="230"/>
    </location>
</feature>
<evidence type="ECO:0000313" key="4">
    <source>
        <dbReference type="Proteomes" id="UP001438707"/>
    </source>
</evidence>
<dbReference type="Gene3D" id="3.30.40.10">
    <property type="entry name" value="Zinc/RING finger domain, C3HC4 (zinc finger)"/>
    <property type="match status" value="1"/>
</dbReference>
<feature type="compositionally biased region" description="Low complexity" evidence="1">
    <location>
        <begin position="351"/>
        <end position="364"/>
    </location>
</feature>
<dbReference type="SUPFAM" id="SSF57783">
    <property type="entry name" value="Zinc beta-ribbon"/>
    <property type="match status" value="1"/>
</dbReference>
<dbReference type="InterPro" id="IPR039997">
    <property type="entry name" value="TFE"/>
</dbReference>
<dbReference type="PANTHER" id="PTHR13097:SF7">
    <property type="entry name" value="GENERAL TRANSCRIPTION FACTOR IIE SUBUNIT 1"/>
    <property type="match status" value="1"/>
</dbReference>